<dbReference type="AlphaFoldDB" id="A0A165CZS0"/>
<dbReference type="InParanoid" id="A0A165CZS0"/>
<keyword evidence="2" id="KW-1185">Reference proteome</keyword>
<proteinExistence type="predicted"/>
<evidence type="ECO:0000313" key="1">
    <source>
        <dbReference type="EMBL" id="KZV83523.1"/>
    </source>
</evidence>
<protein>
    <submittedName>
        <fullName evidence="1">Uncharacterized protein</fullName>
    </submittedName>
</protein>
<dbReference type="Proteomes" id="UP000077266">
    <property type="component" value="Unassembled WGS sequence"/>
</dbReference>
<evidence type="ECO:0000313" key="2">
    <source>
        <dbReference type="Proteomes" id="UP000077266"/>
    </source>
</evidence>
<reference evidence="1 2" key="1">
    <citation type="journal article" date="2016" name="Mol. Biol. Evol.">
        <title>Comparative Genomics of Early-Diverging Mushroom-Forming Fungi Provides Insights into the Origins of Lignocellulose Decay Capabilities.</title>
        <authorList>
            <person name="Nagy L.G."/>
            <person name="Riley R."/>
            <person name="Tritt A."/>
            <person name="Adam C."/>
            <person name="Daum C."/>
            <person name="Floudas D."/>
            <person name="Sun H."/>
            <person name="Yadav J.S."/>
            <person name="Pangilinan J."/>
            <person name="Larsson K.H."/>
            <person name="Matsuura K."/>
            <person name="Barry K."/>
            <person name="Labutti K."/>
            <person name="Kuo R."/>
            <person name="Ohm R.A."/>
            <person name="Bhattacharya S.S."/>
            <person name="Shirouzu T."/>
            <person name="Yoshinaga Y."/>
            <person name="Martin F.M."/>
            <person name="Grigoriev I.V."/>
            <person name="Hibbett D.S."/>
        </authorList>
    </citation>
    <scope>NUCLEOTIDE SEQUENCE [LARGE SCALE GENOMIC DNA]</scope>
    <source>
        <strain evidence="1 2">HHB12029</strain>
    </source>
</reference>
<gene>
    <name evidence="1" type="ORF">EXIGLDRAFT_842887</name>
</gene>
<sequence length="408" mass="45055">MLLQLPPELLLRVTDFMLVGRFFTSGGKQALQAMSLTCRAVFPFARAKLLRRIYASSGARATAVITEMRLWNDTQRRVVRELHVDHLGPTSGKADQKVSHDVLADLLALLPYLEFLEARHFLGVWVSDRLASALSRLDLLRTVIISSGNAWAPASGVFAFLSSLSPRASFDVIRINVPGRPKSSKRSLPKISIKSPRVLCIQEAWFDTAPGSLSREAMWAGFAASCGTTMAYLDISISWLHEDLLRAIAPTIRALCIRSASGLDVLAGWDGDCFNERQFQSDISLPQLECLRLPLETARKIPYLRVPMFSNVRVLVVPRPRTPDPPSAHLDVVWDNIARAKFELVGIAAIYVHAVAGRTPVQVHMFPSRGVAALRDAGTAVMDCEDSAYPDLLALLERRVCVSTTGLW</sequence>
<name>A0A165CZS0_EXIGL</name>
<accession>A0A165CZS0</accession>
<dbReference type="EMBL" id="KV426267">
    <property type="protein sequence ID" value="KZV83523.1"/>
    <property type="molecule type" value="Genomic_DNA"/>
</dbReference>
<organism evidence="1 2">
    <name type="scientific">Exidia glandulosa HHB12029</name>
    <dbReference type="NCBI Taxonomy" id="1314781"/>
    <lineage>
        <taxon>Eukaryota</taxon>
        <taxon>Fungi</taxon>
        <taxon>Dikarya</taxon>
        <taxon>Basidiomycota</taxon>
        <taxon>Agaricomycotina</taxon>
        <taxon>Agaricomycetes</taxon>
        <taxon>Auriculariales</taxon>
        <taxon>Exidiaceae</taxon>
        <taxon>Exidia</taxon>
    </lineage>
</organism>